<sequence length="221" mass="25328">MLNTPVTAKMQIYEWLKGEVISNRLQPGTIIDKNELKEHFKVSLTPLREALILLSHDGLLEFNPNLNTRVTLIDINIVREAVFIRAALEGSIAEALAERGLTPEQLKGLQDILAAHEEALGRKAIAEVYRLDFSFHQRLSELSGYQSLWKHVEQYRIHIDRILNCSPDNLQLIRASFNDHKKIVEAIEQQSATVARNRMRKHVSRIMQDIDSLPSEYLLTN</sequence>
<evidence type="ECO:0000256" key="2">
    <source>
        <dbReference type="ARBA" id="ARBA00023125"/>
    </source>
</evidence>
<dbReference type="InterPro" id="IPR000524">
    <property type="entry name" value="Tscrpt_reg_HTH_GntR"/>
</dbReference>
<dbReference type="Gene3D" id="1.20.120.530">
    <property type="entry name" value="GntR ligand-binding domain-like"/>
    <property type="match status" value="1"/>
</dbReference>
<organism evidence="5">
    <name type="scientific">Rouxiella sp. WC2420</name>
    <dbReference type="NCBI Taxonomy" id="3234145"/>
    <lineage>
        <taxon>Bacteria</taxon>
        <taxon>Pseudomonadati</taxon>
        <taxon>Pseudomonadota</taxon>
        <taxon>Gammaproteobacteria</taxon>
        <taxon>Enterobacterales</taxon>
        <taxon>Yersiniaceae</taxon>
        <taxon>Rouxiella</taxon>
    </lineage>
</organism>
<keyword evidence="3" id="KW-0804">Transcription</keyword>
<reference evidence="5" key="1">
    <citation type="submission" date="2024-07" db="EMBL/GenBank/DDBJ databases">
        <authorList>
            <person name="Biller S.J."/>
        </authorList>
    </citation>
    <scope>NUCLEOTIDE SEQUENCE</scope>
    <source>
        <strain evidence="5">WC2420</strain>
    </source>
</reference>
<protein>
    <submittedName>
        <fullName evidence="5">GntR family transcriptional regulator</fullName>
    </submittedName>
</protein>
<dbReference type="InterPro" id="IPR036390">
    <property type="entry name" value="WH_DNA-bd_sf"/>
</dbReference>
<dbReference type="SUPFAM" id="SSF48008">
    <property type="entry name" value="GntR ligand-binding domain-like"/>
    <property type="match status" value="1"/>
</dbReference>
<keyword evidence="2" id="KW-0238">DNA-binding</keyword>
<gene>
    <name evidence="5" type="ORF">AB3G37_14130</name>
</gene>
<evidence type="ECO:0000313" key="5">
    <source>
        <dbReference type="EMBL" id="XDU70717.1"/>
    </source>
</evidence>
<name>A0AB39VN33_9GAMM</name>
<dbReference type="InterPro" id="IPR008920">
    <property type="entry name" value="TF_FadR/GntR_C"/>
</dbReference>
<dbReference type="InterPro" id="IPR036388">
    <property type="entry name" value="WH-like_DNA-bd_sf"/>
</dbReference>
<feature type="domain" description="HTH gntR-type" evidence="4">
    <location>
        <begin position="6"/>
        <end position="73"/>
    </location>
</feature>
<dbReference type="Pfam" id="PF00392">
    <property type="entry name" value="GntR"/>
    <property type="match status" value="1"/>
</dbReference>
<keyword evidence="1" id="KW-0805">Transcription regulation</keyword>
<evidence type="ECO:0000256" key="3">
    <source>
        <dbReference type="ARBA" id="ARBA00023163"/>
    </source>
</evidence>
<dbReference type="Gene3D" id="1.10.10.10">
    <property type="entry name" value="Winged helix-like DNA-binding domain superfamily/Winged helix DNA-binding domain"/>
    <property type="match status" value="1"/>
</dbReference>
<proteinExistence type="predicted"/>
<dbReference type="InterPro" id="IPR011711">
    <property type="entry name" value="GntR_C"/>
</dbReference>
<dbReference type="GO" id="GO:0003677">
    <property type="term" value="F:DNA binding"/>
    <property type="evidence" value="ECO:0007669"/>
    <property type="project" value="UniProtKB-KW"/>
</dbReference>
<evidence type="ECO:0000256" key="1">
    <source>
        <dbReference type="ARBA" id="ARBA00023015"/>
    </source>
</evidence>
<dbReference type="EMBL" id="CP165628">
    <property type="protein sequence ID" value="XDU70717.1"/>
    <property type="molecule type" value="Genomic_DNA"/>
</dbReference>
<dbReference type="GO" id="GO:0003700">
    <property type="term" value="F:DNA-binding transcription factor activity"/>
    <property type="evidence" value="ECO:0007669"/>
    <property type="project" value="InterPro"/>
</dbReference>
<evidence type="ECO:0000259" key="4">
    <source>
        <dbReference type="PROSITE" id="PS50949"/>
    </source>
</evidence>
<dbReference type="Pfam" id="PF07729">
    <property type="entry name" value="FCD"/>
    <property type="match status" value="1"/>
</dbReference>
<dbReference type="SMART" id="SM00895">
    <property type="entry name" value="FCD"/>
    <property type="match status" value="1"/>
</dbReference>
<dbReference type="PROSITE" id="PS50949">
    <property type="entry name" value="HTH_GNTR"/>
    <property type="match status" value="1"/>
</dbReference>
<dbReference type="AlphaFoldDB" id="A0AB39VN33"/>
<dbReference type="RefSeq" id="WP_369788189.1">
    <property type="nucleotide sequence ID" value="NZ_CP165628.1"/>
</dbReference>
<accession>A0AB39VN33</accession>
<dbReference type="PANTHER" id="PTHR43537">
    <property type="entry name" value="TRANSCRIPTIONAL REGULATOR, GNTR FAMILY"/>
    <property type="match status" value="1"/>
</dbReference>
<dbReference type="SUPFAM" id="SSF46785">
    <property type="entry name" value="Winged helix' DNA-binding domain"/>
    <property type="match status" value="1"/>
</dbReference>
<dbReference type="SMART" id="SM00345">
    <property type="entry name" value="HTH_GNTR"/>
    <property type="match status" value="1"/>
</dbReference>
<dbReference type="PANTHER" id="PTHR43537:SF49">
    <property type="entry name" value="TRANSCRIPTIONAL REGULATORY PROTEIN"/>
    <property type="match status" value="1"/>
</dbReference>